<dbReference type="AlphaFoldDB" id="A0A0F9R199"/>
<proteinExistence type="predicted"/>
<organism evidence="1">
    <name type="scientific">marine sediment metagenome</name>
    <dbReference type="NCBI Taxonomy" id="412755"/>
    <lineage>
        <taxon>unclassified sequences</taxon>
        <taxon>metagenomes</taxon>
        <taxon>ecological metagenomes</taxon>
    </lineage>
</organism>
<sequence>MKASISESLGISKERMEKVMGQSFDLIDNCNDALEYIEAIEEKDEWTRIEKIWIAFKLGETMGRIYGSDDLED</sequence>
<name>A0A0F9R199_9ZZZZ</name>
<comment type="caution">
    <text evidence="1">The sequence shown here is derived from an EMBL/GenBank/DDBJ whole genome shotgun (WGS) entry which is preliminary data.</text>
</comment>
<dbReference type="EMBL" id="LAZR01001217">
    <property type="protein sequence ID" value="KKN48529.1"/>
    <property type="molecule type" value="Genomic_DNA"/>
</dbReference>
<reference evidence="1" key="1">
    <citation type="journal article" date="2015" name="Nature">
        <title>Complex archaea that bridge the gap between prokaryotes and eukaryotes.</title>
        <authorList>
            <person name="Spang A."/>
            <person name="Saw J.H."/>
            <person name="Jorgensen S.L."/>
            <person name="Zaremba-Niedzwiedzka K."/>
            <person name="Martijn J."/>
            <person name="Lind A.E."/>
            <person name="van Eijk R."/>
            <person name="Schleper C."/>
            <person name="Guy L."/>
            <person name="Ettema T.J."/>
        </authorList>
    </citation>
    <scope>NUCLEOTIDE SEQUENCE</scope>
</reference>
<protein>
    <submittedName>
        <fullName evidence="1">Uncharacterized protein</fullName>
    </submittedName>
</protein>
<accession>A0A0F9R199</accession>
<gene>
    <name evidence="1" type="ORF">LCGC14_0652220</name>
</gene>
<evidence type="ECO:0000313" key="1">
    <source>
        <dbReference type="EMBL" id="KKN48529.1"/>
    </source>
</evidence>